<dbReference type="PANTHER" id="PTHR20941:SF1">
    <property type="entry name" value="FOLIC ACID SYNTHESIS PROTEIN FOL1"/>
    <property type="match status" value="1"/>
</dbReference>
<evidence type="ECO:0000256" key="3">
    <source>
        <dbReference type="ARBA" id="ARBA00004763"/>
    </source>
</evidence>
<dbReference type="EMBL" id="LSDT01000044">
    <property type="protein sequence ID" value="KXB90730.1"/>
    <property type="molecule type" value="Genomic_DNA"/>
</dbReference>
<dbReference type="AlphaFoldDB" id="A0A134CEX0"/>
<sequence length="281" mass="30905">MMGVEMRHYTWTDGKTLTLGERPLIMGILNVTADSFSDGGQWNTVAKAIAHMEEMIRDGADIIDIGAESSRPGFTPISAVEEINRLSRFLPDVLAHSTVPVSVDTFKAETAEYAMSLGAHIMNDIWGLQYAKEPGKMAKVAAKYNVPVIVMHNQDTTDYGDLLLDMKKFFRTSVEIAVKAGVDPSRIITDPGIGFFGKTTEQNIYIIKHLHEFTALPYPLLLGPSRKGFIGDVLDLPVTERLEGTGAVCVSGVLRGASIIRVHDVKPIKRMCIMAEVLKEK</sequence>
<evidence type="ECO:0000256" key="7">
    <source>
        <dbReference type="ARBA" id="ARBA00022679"/>
    </source>
</evidence>
<dbReference type="InterPro" id="IPR006390">
    <property type="entry name" value="DHP_synth_dom"/>
</dbReference>
<evidence type="ECO:0000256" key="6">
    <source>
        <dbReference type="ARBA" id="ARBA00016919"/>
    </source>
</evidence>
<keyword evidence="7 12" id="KW-0808">Transferase</keyword>
<evidence type="ECO:0000313" key="14">
    <source>
        <dbReference type="EMBL" id="KXB90730.1"/>
    </source>
</evidence>
<dbReference type="NCBIfam" id="TIGR01496">
    <property type="entry name" value="DHPS"/>
    <property type="match status" value="1"/>
</dbReference>
<comment type="caution">
    <text evidence="14">The sequence shown here is derived from an EMBL/GenBank/DDBJ whole genome shotgun (WGS) entry which is preliminary data.</text>
</comment>
<dbReference type="PROSITE" id="PS00793">
    <property type="entry name" value="DHPS_2"/>
    <property type="match status" value="1"/>
</dbReference>
<dbReference type="GO" id="GO:0005829">
    <property type="term" value="C:cytosol"/>
    <property type="evidence" value="ECO:0007669"/>
    <property type="project" value="TreeGrafter"/>
</dbReference>
<accession>A0A134CEX0</accession>
<evidence type="ECO:0000256" key="10">
    <source>
        <dbReference type="ARBA" id="ARBA00022909"/>
    </source>
</evidence>
<dbReference type="GO" id="GO:0004156">
    <property type="term" value="F:dihydropteroate synthase activity"/>
    <property type="evidence" value="ECO:0007669"/>
    <property type="project" value="UniProtKB-EC"/>
</dbReference>
<dbReference type="GO" id="GO:0046656">
    <property type="term" value="P:folic acid biosynthetic process"/>
    <property type="evidence" value="ECO:0007669"/>
    <property type="project" value="UniProtKB-KW"/>
</dbReference>
<dbReference type="InterPro" id="IPR011005">
    <property type="entry name" value="Dihydropteroate_synth-like_sf"/>
</dbReference>
<dbReference type="GO" id="GO:0046872">
    <property type="term" value="F:metal ion binding"/>
    <property type="evidence" value="ECO:0007669"/>
    <property type="project" value="UniProtKB-KW"/>
</dbReference>
<dbReference type="Proteomes" id="UP000070160">
    <property type="component" value="Unassembled WGS sequence"/>
</dbReference>
<dbReference type="GO" id="GO:0046654">
    <property type="term" value="P:tetrahydrofolate biosynthetic process"/>
    <property type="evidence" value="ECO:0007669"/>
    <property type="project" value="UniProtKB-UniPathway"/>
</dbReference>
<comment type="function">
    <text evidence="12">Catalyzes the condensation of para-aminobenzoate (pABA) with 6-hydroxymethyl-7,8-dihydropterin diphosphate (DHPt-PP) to form 7,8-dihydropteroate (H2Pte), the immediate precursor of folate derivatives.</text>
</comment>
<dbReference type="PROSITE" id="PS50972">
    <property type="entry name" value="PTERIN_BINDING"/>
    <property type="match status" value="1"/>
</dbReference>
<evidence type="ECO:0000256" key="5">
    <source>
        <dbReference type="ARBA" id="ARBA00012458"/>
    </source>
</evidence>
<organism evidence="14 15">
    <name type="scientific">Megasphaera hutchinsoni</name>
    <dbReference type="NCBI Taxonomy" id="1588748"/>
    <lineage>
        <taxon>Bacteria</taxon>
        <taxon>Bacillati</taxon>
        <taxon>Bacillota</taxon>
        <taxon>Negativicutes</taxon>
        <taxon>Veillonellales</taxon>
        <taxon>Veillonellaceae</taxon>
        <taxon>Megasphaera</taxon>
    </lineage>
</organism>
<dbReference type="PANTHER" id="PTHR20941">
    <property type="entry name" value="FOLATE SYNTHESIS PROTEINS"/>
    <property type="match status" value="1"/>
</dbReference>
<dbReference type="InterPro" id="IPR000489">
    <property type="entry name" value="Pterin-binding_dom"/>
</dbReference>
<gene>
    <name evidence="14" type="ORF">HMPREF3182_01155</name>
</gene>
<evidence type="ECO:0000256" key="11">
    <source>
        <dbReference type="ARBA" id="ARBA00030193"/>
    </source>
</evidence>
<keyword evidence="10 12" id="KW-0289">Folate biosynthesis</keyword>
<keyword evidence="9 12" id="KW-0460">Magnesium</keyword>
<dbReference type="UniPathway" id="UPA00077">
    <property type="reaction ID" value="UER00156"/>
</dbReference>
<evidence type="ECO:0000256" key="2">
    <source>
        <dbReference type="ARBA" id="ARBA00001946"/>
    </source>
</evidence>
<evidence type="ECO:0000256" key="9">
    <source>
        <dbReference type="ARBA" id="ARBA00022842"/>
    </source>
</evidence>
<keyword evidence="8 12" id="KW-0479">Metal-binding</keyword>
<comment type="similarity">
    <text evidence="4 12">Belongs to the DHPS family.</text>
</comment>
<proteinExistence type="inferred from homology"/>
<name>A0A134CEX0_9FIRM</name>
<dbReference type="PATRIC" id="fig|1588748.3.peg.1114"/>
<dbReference type="SUPFAM" id="SSF51717">
    <property type="entry name" value="Dihydropteroate synthetase-like"/>
    <property type="match status" value="1"/>
</dbReference>
<protein>
    <recommendedName>
        <fullName evidence="6 12">Dihydropteroate synthase</fullName>
        <shortName evidence="12">DHPS</shortName>
        <ecNumber evidence="5 12">2.5.1.15</ecNumber>
    </recommendedName>
    <alternativeName>
        <fullName evidence="11 12">Dihydropteroate pyrophosphorylase</fullName>
    </alternativeName>
</protein>
<reference evidence="15" key="1">
    <citation type="submission" date="2016-01" db="EMBL/GenBank/DDBJ databases">
        <authorList>
            <person name="Mitreva M."/>
            <person name="Pepin K.H."/>
            <person name="Mihindukulasuriya K.A."/>
            <person name="Fulton R."/>
            <person name="Fronick C."/>
            <person name="O'Laughlin M."/>
            <person name="Miner T."/>
            <person name="Herter B."/>
            <person name="Rosa B.A."/>
            <person name="Cordes M."/>
            <person name="Tomlinson C."/>
            <person name="Wollam A."/>
            <person name="Palsikar V.B."/>
            <person name="Mardis E.R."/>
            <person name="Wilson R.K."/>
        </authorList>
    </citation>
    <scope>NUCLEOTIDE SEQUENCE [LARGE SCALE GENOMIC DNA]</scope>
    <source>
        <strain evidence="15">KA00182</strain>
    </source>
</reference>
<evidence type="ECO:0000256" key="12">
    <source>
        <dbReference type="RuleBase" id="RU361205"/>
    </source>
</evidence>
<dbReference type="Gene3D" id="3.20.20.20">
    <property type="entry name" value="Dihydropteroate synthase-like"/>
    <property type="match status" value="1"/>
</dbReference>
<evidence type="ECO:0000313" key="15">
    <source>
        <dbReference type="Proteomes" id="UP000070160"/>
    </source>
</evidence>
<dbReference type="STRING" id="1588748.HMPREF3182_01155"/>
<comment type="pathway">
    <text evidence="3 12">Cofactor biosynthesis; tetrahydrofolate biosynthesis; 7,8-dihydrofolate from 2-amino-4-hydroxy-6-hydroxymethyl-7,8-dihydropteridine diphosphate and 4-aminobenzoate: step 1/2.</text>
</comment>
<evidence type="ECO:0000256" key="4">
    <source>
        <dbReference type="ARBA" id="ARBA00009503"/>
    </source>
</evidence>
<evidence type="ECO:0000256" key="8">
    <source>
        <dbReference type="ARBA" id="ARBA00022723"/>
    </source>
</evidence>
<keyword evidence="15" id="KW-1185">Reference proteome</keyword>
<comment type="catalytic activity">
    <reaction evidence="1">
        <text>(7,8-dihydropterin-6-yl)methyl diphosphate + 4-aminobenzoate = 7,8-dihydropteroate + diphosphate</text>
        <dbReference type="Rhea" id="RHEA:19949"/>
        <dbReference type="ChEBI" id="CHEBI:17836"/>
        <dbReference type="ChEBI" id="CHEBI:17839"/>
        <dbReference type="ChEBI" id="CHEBI:33019"/>
        <dbReference type="ChEBI" id="CHEBI:72950"/>
        <dbReference type="EC" id="2.5.1.15"/>
    </reaction>
</comment>
<dbReference type="PROSITE" id="PS00792">
    <property type="entry name" value="DHPS_1"/>
    <property type="match status" value="1"/>
</dbReference>
<evidence type="ECO:0000256" key="1">
    <source>
        <dbReference type="ARBA" id="ARBA00000012"/>
    </source>
</evidence>
<dbReference type="CDD" id="cd00739">
    <property type="entry name" value="DHPS"/>
    <property type="match status" value="1"/>
</dbReference>
<dbReference type="EC" id="2.5.1.15" evidence="5 12"/>
<comment type="cofactor">
    <cofactor evidence="2 12">
        <name>Mg(2+)</name>
        <dbReference type="ChEBI" id="CHEBI:18420"/>
    </cofactor>
</comment>
<evidence type="ECO:0000259" key="13">
    <source>
        <dbReference type="PROSITE" id="PS50972"/>
    </source>
</evidence>
<feature type="domain" description="Pterin-binding" evidence="13">
    <location>
        <begin position="23"/>
        <end position="273"/>
    </location>
</feature>
<dbReference type="InterPro" id="IPR045031">
    <property type="entry name" value="DHP_synth-like"/>
</dbReference>
<dbReference type="Pfam" id="PF00809">
    <property type="entry name" value="Pterin_bind"/>
    <property type="match status" value="1"/>
</dbReference>